<evidence type="ECO:0000256" key="1">
    <source>
        <dbReference type="SAM" id="SignalP"/>
    </source>
</evidence>
<comment type="caution">
    <text evidence="2">The sequence shown here is derived from an EMBL/GenBank/DDBJ whole genome shotgun (WGS) entry which is preliminary data.</text>
</comment>
<evidence type="ECO:0000313" key="2">
    <source>
        <dbReference type="EMBL" id="MBM3115295.1"/>
    </source>
</evidence>
<evidence type="ECO:0000313" key="3">
    <source>
        <dbReference type="Proteomes" id="UP000809431"/>
    </source>
</evidence>
<dbReference type="RefSeq" id="WP_203536972.1">
    <property type="nucleotide sequence ID" value="NZ_JAESND010000002.1"/>
</dbReference>
<keyword evidence="1" id="KW-0732">Signal</keyword>
<dbReference type="EMBL" id="JAESND010000002">
    <property type="protein sequence ID" value="MBM3115295.1"/>
    <property type="molecule type" value="Genomic_DNA"/>
</dbReference>
<protein>
    <submittedName>
        <fullName evidence="2">Uncharacterized protein</fullName>
    </submittedName>
</protein>
<organism evidence="2 3">
    <name type="scientific">Jeongeupia naejangsanensis</name>
    <dbReference type="NCBI Taxonomy" id="613195"/>
    <lineage>
        <taxon>Bacteria</taxon>
        <taxon>Pseudomonadati</taxon>
        <taxon>Pseudomonadota</taxon>
        <taxon>Betaproteobacteria</taxon>
        <taxon>Neisseriales</taxon>
        <taxon>Chitinibacteraceae</taxon>
        <taxon>Jeongeupia</taxon>
    </lineage>
</organism>
<accession>A0ABS2BIK4</accession>
<proteinExistence type="predicted"/>
<dbReference type="Proteomes" id="UP000809431">
    <property type="component" value="Unassembled WGS sequence"/>
</dbReference>
<feature type="chain" id="PRO_5046777388" evidence="1">
    <location>
        <begin position="19"/>
        <end position="131"/>
    </location>
</feature>
<gene>
    <name evidence="2" type="ORF">JMJ54_05585</name>
</gene>
<name>A0ABS2BIK4_9NEIS</name>
<reference evidence="2 3" key="1">
    <citation type="submission" date="2021-01" db="EMBL/GenBank/DDBJ databases">
        <title>Draft Genome Sequence and Polyhydroxyalkanoate Biosynthetic Potential of Jeongeupia naejangsanensis Type Strain DSM 24253.</title>
        <authorList>
            <person name="Turrini P."/>
            <person name="Artuso I."/>
            <person name="Lugli G.A."/>
            <person name="Frangipani E."/>
            <person name="Ventura M."/>
            <person name="Visca P."/>
        </authorList>
    </citation>
    <scope>NUCLEOTIDE SEQUENCE [LARGE SCALE GENOMIC DNA]</scope>
    <source>
        <strain evidence="2 3">DSM 24253</strain>
    </source>
</reference>
<keyword evidence="3" id="KW-1185">Reference proteome</keyword>
<sequence length="131" mass="14572">MRLLACAVALGLSSVAFADASAPARSTLPIHSGKVGQAPVEVVFDYLKERIADERGLGEYRTLSIEQQGKGGEVPDQVSLRVEMKGLLDDAVAAQRYRLTMHFDEVWQIEHVQHSWQCRRGKPGWTQRPCP</sequence>
<feature type="signal peptide" evidence="1">
    <location>
        <begin position="1"/>
        <end position="18"/>
    </location>
</feature>